<feature type="active site" description="Proton acceptor" evidence="7">
    <location>
        <position position="113"/>
    </location>
</feature>
<feature type="domain" description="Peptidase S11 D-alanyl-D-alanine carboxypeptidase A N-terminal" evidence="11">
    <location>
        <begin position="80"/>
        <end position="313"/>
    </location>
</feature>
<dbReference type="GO" id="GO:0008360">
    <property type="term" value="P:regulation of cell shape"/>
    <property type="evidence" value="ECO:0007669"/>
    <property type="project" value="UniProtKB-KW"/>
</dbReference>
<dbReference type="GO" id="GO:0009252">
    <property type="term" value="P:peptidoglycan biosynthetic process"/>
    <property type="evidence" value="ECO:0007669"/>
    <property type="project" value="UniProtKB-KW"/>
</dbReference>
<comment type="similarity">
    <text evidence="1 9">Belongs to the peptidase S11 family.</text>
</comment>
<feature type="active site" evidence="7">
    <location>
        <position position="170"/>
    </location>
</feature>
<keyword evidence="4" id="KW-0133">Cell shape</keyword>
<dbReference type="PANTHER" id="PTHR21581:SF6">
    <property type="entry name" value="TRAFFICKING PROTEIN PARTICLE COMPLEX SUBUNIT 12"/>
    <property type="match status" value="1"/>
</dbReference>
<evidence type="ECO:0000256" key="2">
    <source>
        <dbReference type="ARBA" id="ARBA00022729"/>
    </source>
</evidence>
<dbReference type="EC" id="3.4.16.4" evidence="12"/>
<evidence type="ECO:0000256" key="1">
    <source>
        <dbReference type="ARBA" id="ARBA00007164"/>
    </source>
</evidence>
<reference evidence="12" key="1">
    <citation type="submission" date="2019-11" db="EMBL/GenBank/DDBJ databases">
        <authorList>
            <person name="Feng L."/>
        </authorList>
    </citation>
    <scope>NUCLEOTIDE SEQUENCE</scope>
    <source>
        <strain evidence="12">BhanseniiLFYP23</strain>
    </source>
</reference>
<evidence type="ECO:0000256" key="7">
    <source>
        <dbReference type="PIRSR" id="PIRSR618044-1"/>
    </source>
</evidence>
<evidence type="ECO:0000259" key="11">
    <source>
        <dbReference type="Pfam" id="PF00768"/>
    </source>
</evidence>
<keyword evidence="12" id="KW-0645">Protease</keyword>
<dbReference type="GO" id="GO:0071555">
    <property type="term" value="P:cell wall organization"/>
    <property type="evidence" value="ECO:0007669"/>
    <property type="project" value="UniProtKB-KW"/>
</dbReference>
<evidence type="ECO:0000256" key="4">
    <source>
        <dbReference type="ARBA" id="ARBA00022960"/>
    </source>
</evidence>
<keyword evidence="10" id="KW-0175">Coiled coil</keyword>
<evidence type="ECO:0000256" key="8">
    <source>
        <dbReference type="PIRSR" id="PIRSR618044-2"/>
    </source>
</evidence>
<dbReference type="Pfam" id="PF00768">
    <property type="entry name" value="Peptidase_S11"/>
    <property type="match status" value="1"/>
</dbReference>
<dbReference type="PANTHER" id="PTHR21581">
    <property type="entry name" value="D-ALANYL-D-ALANINE CARBOXYPEPTIDASE"/>
    <property type="match status" value="1"/>
</dbReference>
<keyword evidence="3 12" id="KW-0378">Hydrolase</keyword>
<feature type="binding site" evidence="8">
    <location>
        <position position="283"/>
    </location>
    <ligand>
        <name>substrate</name>
    </ligand>
</feature>
<dbReference type="InterPro" id="IPR012338">
    <property type="entry name" value="Beta-lactam/transpept-like"/>
</dbReference>
<dbReference type="RefSeq" id="WP_003021509.1">
    <property type="nucleotide sequence ID" value="NZ_CACRSY010000015.1"/>
</dbReference>
<dbReference type="GO" id="GO:0009002">
    <property type="term" value="F:serine-type D-Ala-D-Ala carboxypeptidase activity"/>
    <property type="evidence" value="ECO:0007669"/>
    <property type="project" value="UniProtKB-EC"/>
</dbReference>
<dbReference type="AlphaFoldDB" id="A0A6N2VDN2"/>
<keyword evidence="12" id="KW-0121">Carboxypeptidase</keyword>
<keyword evidence="5" id="KW-0573">Peptidoglycan synthesis</keyword>
<dbReference type="PRINTS" id="PR00725">
    <property type="entry name" value="DADACBPTASE1"/>
</dbReference>
<accession>A0A6N2VDN2</accession>
<dbReference type="SUPFAM" id="SSF56601">
    <property type="entry name" value="beta-lactamase/transpeptidase-like"/>
    <property type="match status" value="1"/>
</dbReference>
<proteinExistence type="inferred from homology"/>
<keyword evidence="6" id="KW-0961">Cell wall biogenesis/degradation</keyword>
<evidence type="ECO:0000256" key="6">
    <source>
        <dbReference type="ARBA" id="ARBA00023316"/>
    </source>
</evidence>
<feature type="active site" description="Acyl-ester intermediate" evidence="7">
    <location>
        <position position="110"/>
    </location>
</feature>
<name>A0A6N2VDN2_BLAHA</name>
<evidence type="ECO:0000256" key="5">
    <source>
        <dbReference type="ARBA" id="ARBA00022984"/>
    </source>
</evidence>
<protein>
    <submittedName>
        <fullName evidence="12">D-alanyl-D-alanine carboxypeptidase DacF</fullName>
        <ecNumber evidence="12">3.4.16.4</ecNumber>
    </submittedName>
</protein>
<gene>
    <name evidence="12" type="primary">dacF_1</name>
    <name evidence="12" type="ORF">BHLFYP23_00951</name>
</gene>
<organism evidence="12">
    <name type="scientific">Blautia hansenii</name>
    <name type="common">Ruminococcus hansenii</name>
    <dbReference type="NCBI Taxonomy" id="1322"/>
    <lineage>
        <taxon>Bacteria</taxon>
        <taxon>Bacillati</taxon>
        <taxon>Bacillota</taxon>
        <taxon>Clostridia</taxon>
        <taxon>Lachnospirales</taxon>
        <taxon>Lachnospiraceae</taxon>
        <taxon>Blautia</taxon>
    </lineage>
</organism>
<feature type="coiled-coil region" evidence="10">
    <location>
        <begin position="37"/>
        <end position="79"/>
    </location>
</feature>
<dbReference type="GO" id="GO:0006508">
    <property type="term" value="P:proteolysis"/>
    <property type="evidence" value="ECO:0007669"/>
    <property type="project" value="InterPro"/>
</dbReference>
<evidence type="ECO:0000256" key="9">
    <source>
        <dbReference type="RuleBase" id="RU004016"/>
    </source>
</evidence>
<evidence type="ECO:0000313" key="12">
    <source>
        <dbReference type="EMBL" id="VYT27032.1"/>
    </source>
</evidence>
<evidence type="ECO:0000256" key="3">
    <source>
        <dbReference type="ARBA" id="ARBA00022801"/>
    </source>
</evidence>
<dbReference type="InterPro" id="IPR001967">
    <property type="entry name" value="Peptidase_S11_N"/>
</dbReference>
<dbReference type="Gene3D" id="3.40.710.10">
    <property type="entry name" value="DD-peptidase/beta-lactamase superfamily"/>
    <property type="match status" value="1"/>
</dbReference>
<dbReference type="EMBL" id="CACRSY010000015">
    <property type="protein sequence ID" value="VYT27032.1"/>
    <property type="molecule type" value="Genomic_DNA"/>
</dbReference>
<sequence>MKKQQRMKEVRRKRRIMFTVLAVCIFCLTALLGGIKLKQAYDRKQEEKARIAAEEERRRQQEEEERRKLEERLNVQIDMDIYSEAAIVKDVQNNKVLASKNAEERIYPASMTKILTLLIAVEELSDLEEKVQIPVDEVLAEYERGASMAGFQPGEKVSVKDLLYGLMLPSGAECCTALACRISGSEEAFAEKMNERAKELGMLNSHFVNASGLHEEEHYTTVTDIMILLEQAIKNETFYEVFTTRSYTTAPTAAEPNGITFESTMYDKKSTLEVTDGEILGGKTGFTNAAGQCLASLAMVEGQEYILVTAGADGNHNTEPFHVLDAENIYSQIGAAIQSE</sequence>
<keyword evidence="2" id="KW-0732">Signal</keyword>
<dbReference type="InterPro" id="IPR018044">
    <property type="entry name" value="Peptidase_S11"/>
</dbReference>
<evidence type="ECO:0000256" key="10">
    <source>
        <dbReference type="SAM" id="Coils"/>
    </source>
</evidence>